<dbReference type="GeneID" id="19207748"/>
<dbReference type="InterPro" id="IPR036864">
    <property type="entry name" value="Zn2-C6_fun-type_DNA-bd_sf"/>
</dbReference>
<dbReference type="EMBL" id="JH711578">
    <property type="protein sequence ID" value="EIW81063.1"/>
    <property type="molecule type" value="Genomic_DNA"/>
</dbReference>
<feature type="compositionally biased region" description="Pro residues" evidence="6">
    <location>
        <begin position="289"/>
        <end position="301"/>
    </location>
</feature>
<dbReference type="PRINTS" id="PR00755">
    <property type="entry name" value="AFLATOXINBRP"/>
</dbReference>
<keyword evidence="10" id="KW-1185">Reference proteome</keyword>
<dbReference type="KEGG" id="cput:CONPUDRAFT_55771"/>
<sequence length="833" mass="90189">MPIDAHSHPPHIAVGGYNLMVAGQRTGKTSFLRLLLDTSNISCAATKDQLASVAKFVQGCSGHTSHIRHASVNVDLEPDSSSSPPQTISMTLVDTPSLDSADESASDITLHEILRHVDSRYAEGLDDERRAQTGDSHIHLCIYFLDPDTIVPPSMSAPPPPLVNRPRASSFTRSEPEPVILEPPVPSHHPVLSRPTLPPQEVNIIRRLSSRVNVLPVIACADTLTNDRLAAVKMAVRRDLAEAGIGFGIFDIDTHATYPHRKDAQDSALPAKSEHTNGYAIISSRSSPLSPPTSPPGISTPPLPYALVSPDLFSHSDGVARPAPARHELVQQYTPSARPVGHKIVRGKYIRSYRWGSMDVLDPSHSDFLPLRSAIFHHMETLQKYTREYLFEKFRDEIRLQHHSAAPLLPQQAVVSRAQLPLISHPHGPPGRPLLSIETAPGPPLHDGISRHSNGHPPRDAAEMHNIALSRPISESVPPHAQVKNGSMRSTKTRTKKINVACNFCRSRKLKCDGGRPACSQCVKRSHPCDYMPQSNKRRNPNRRKGDESESDGSGAEERSDGVEEPSLSPEIPAAPLARRPSNADKRPLIDAYPSILPPSSSLHGYPREPARPATSGGLLERHDGLGRSLFRDNELPHIATLMPDGVPSMMSAATLPPIRPASEQQAAQRKRANTLPGRGSRPSAGTGPKVVACNFCRARKTKCDGGHPACSSCARRSLPCNYNHESQNGQRKGGRRGSTSKVPNGGLPAPLPIGATNEARLPPGPSSSGPRSPSRSPVAERRYADTSRSGSSGSSAGEGTDVDLKRKFDDDDRAQVPKRLRVDDRESAAVVF</sequence>
<accession>A0A5M3MPL7</accession>
<dbReference type="SUPFAM" id="SSF57701">
    <property type="entry name" value="Zn2/Cys6 DNA-binding domain"/>
    <property type="match status" value="2"/>
</dbReference>
<dbReference type="Pfam" id="PF00735">
    <property type="entry name" value="Septin"/>
    <property type="match status" value="3"/>
</dbReference>
<evidence type="ECO:0000256" key="1">
    <source>
        <dbReference type="ARBA" id="ARBA00023015"/>
    </source>
</evidence>
<dbReference type="PANTHER" id="PTHR47424:SF3">
    <property type="entry name" value="REGULATORY PROTEIN GAL4"/>
    <property type="match status" value="1"/>
</dbReference>
<feature type="region of interest" description="Disordered" evidence="6">
    <location>
        <begin position="660"/>
        <end position="690"/>
    </location>
</feature>
<dbReference type="Pfam" id="PF00172">
    <property type="entry name" value="Zn_clus"/>
    <property type="match status" value="2"/>
</dbReference>
<evidence type="ECO:0000313" key="9">
    <source>
        <dbReference type="EMBL" id="EIW81063.1"/>
    </source>
</evidence>
<keyword evidence="5" id="KW-0342">GTP-binding</keyword>
<dbReference type="GO" id="GO:0008270">
    <property type="term" value="F:zinc ion binding"/>
    <property type="evidence" value="ECO:0007669"/>
    <property type="project" value="InterPro"/>
</dbReference>
<dbReference type="InterPro" id="IPR051127">
    <property type="entry name" value="Fungal_SecMet_Regulators"/>
</dbReference>
<evidence type="ECO:0000256" key="4">
    <source>
        <dbReference type="ARBA" id="ARBA00023242"/>
    </source>
</evidence>
<dbReference type="InterPro" id="IPR027417">
    <property type="entry name" value="P-loop_NTPase"/>
</dbReference>
<feature type="compositionally biased region" description="Basic and acidic residues" evidence="6">
    <location>
        <begin position="803"/>
        <end position="833"/>
    </location>
</feature>
<dbReference type="OrthoDB" id="10261408at2759"/>
<name>A0A5M3MPL7_CONPW</name>
<comment type="similarity">
    <text evidence="5">Belongs to the TRAFAC class TrmE-Era-EngA-EngB-Septin-like GTPase superfamily. Septin GTPase family.</text>
</comment>
<keyword evidence="5" id="KW-0547">Nucleotide-binding</keyword>
<keyword evidence="1" id="KW-0805">Transcription regulation</keyword>
<evidence type="ECO:0000313" key="10">
    <source>
        <dbReference type="Proteomes" id="UP000053558"/>
    </source>
</evidence>
<dbReference type="GO" id="GO:0000978">
    <property type="term" value="F:RNA polymerase II cis-regulatory region sequence-specific DNA binding"/>
    <property type="evidence" value="ECO:0007669"/>
    <property type="project" value="TreeGrafter"/>
</dbReference>
<gene>
    <name evidence="9" type="ORF">CONPUDRAFT_55771</name>
</gene>
<dbReference type="AlphaFoldDB" id="A0A5M3MPL7"/>
<dbReference type="PROSITE" id="PS00463">
    <property type="entry name" value="ZN2_CY6_FUNGAL_1"/>
    <property type="match status" value="2"/>
</dbReference>
<dbReference type="GO" id="GO:0000435">
    <property type="term" value="P:positive regulation of transcription from RNA polymerase II promoter by galactose"/>
    <property type="evidence" value="ECO:0007669"/>
    <property type="project" value="TreeGrafter"/>
</dbReference>
<feature type="domain" description="Zn(2)-C6 fungal-type" evidence="7">
    <location>
        <begin position="501"/>
        <end position="531"/>
    </location>
</feature>
<dbReference type="Gene3D" id="3.40.50.300">
    <property type="entry name" value="P-loop containing nucleotide triphosphate hydrolases"/>
    <property type="match status" value="1"/>
</dbReference>
<dbReference type="PANTHER" id="PTHR47424">
    <property type="entry name" value="REGULATORY PROTEIN GAL4"/>
    <property type="match status" value="1"/>
</dbReference>
<proteinExistence type="inferred from homology"/>
<dbReference type="Gene3D" id="4.10.240.10">
    <property type="entry name" value="Zn(2)-C6 fungal-type DNA-binding domain"/>
    <property type="match status" value="2"/>
</dbReference>
<keyword evidence="3" id="KW-0804">Transcription</keyword>
<evidence type="ECO:0000259" key="7">
    <source>
        <dbReference type="PROSITE" id="PS50048"/>
    </source>
</evidence>
<dbReference type="PROSITE" id="PS51719">
    <property type="entry name" value="G_SEPTIN"/>
    <property type="match status" value="1"/>
</dbReference>
<dbReference type="InterPro" id="IPR030379">
    <property type="entry name" value="G_SEPTIN_dom"/>
</dbReference>
<evidence type="ECO:0000256" key="2">
    <source>
        <dbReference type="ARBA" id="ARBA00023125"/>
    </source>
</evidence>
<dbReference type="OMA" id="RSNPCDY"/>
<evidence type="ECO:0000256" key="5">
    <source>
        <dbReference type="RuleBase" id="RU004560"/>
    </source>
</evidence>
<evidence type="ECO:0000256" key="6">
    <source>
        <dbReference type="SAM" id="MobiDB-lite"/>
    </source>
</evidence>
<dbReference type="RefSeq" id="XP_007768221.1">
    <property type="nucleotide sequence ID" value="XM_007770031.1"/>
</dbReference>
<dbReference type="Proteomes" id="UP000053558">
    <property type="component" value="Unassembled WGS sequence"/>
</dbReference>
<organism evidence="9 10">
    <name type="scientific">Coniophora puteana (strain RWD-64-598)</name>
    <name type="common">Brown rot fungus</name>
    <dbReference type="NCBI Taxonomy" id="741705"/>
    <lineage>
        <taxon>Eukaryota</taxon>
        <taxon>Fungi</taxon>
        <taxon>Dikarya</taxon>
        <taxon>Basidiomycota</taxon>
        <taxon>Agaricomycotina</taxon>
        <taxon>Agaricomycetes</taxon>
        <taxon>Agaricomycetidae</taxon>
        <taxon>Boletales</taxon>
        <taxon>Coniophorineae</taxon>
        <taxon>Coniophoraceae</taxon>
        <taxon>Coniophora</taxon>
    </lineage>
</organism>
<protein>
    <recommendedName>
        <fullName evidence="11">Zn(2)-C6 fungal-type domain-containing protein</fullName>
    </recommendedName>
</protein>
<dbReference type="GO" id="GO:0005525">
    <property type="term" value="F:GTP binding"/>
    <property type="evidence" value="ECO:0007669"/>
    <property type="project" value="UniProtKB-KW"/>
</dbReference>
<dbReference type="InterPro" id="IPR001138">
    <property type="entry name" value="Zn2Cys6_DnaBD"/>
</dbReference>
<evidence type="ECO:0008006" key="11">
    <source>
        <dbReference type="Google" id="ProtNLM"/>
    </source>
</evidence>
<dbReference type="PROSITE" id="PS50048">
    <property type="entry name" value="ZN2_CY6_FUNGAL_2"/>
    <property type="match status" value="2"/>
</dbReference>
<feature type="region of interest" description="Disordered" evidence="6">
    <location>
        <begin position="282"/>
        <end position="301"/>
    </location>
</feature>
<keyword evidence="4" id="KW-0539">Nucleus</keyword>
<feature type="region of interest" description="Disordered" evidence="6">
    <location>
        <begin position="703"/>
        <end position="833"/>
    </location>
</feature>
<feature type="domain" description="Septin-type G" evidence="8">
    <location>
        <begin position="13"/>
        <end position="401"/>
    </location>
</feature>
<evidence type="ECO:0000256" key="3">
    <source>
        <dbReference type="ARBA" id="ARBA00023163"/>
    </source>
</evidence>
<keyword evidence="2" id="KW-0238">DNA-binding</keyword>
<evidence type="ECO:0000259" key="8">
    <source>
        <dbReference type="PROSITE" id="PS51719"/>
    </source>
</evidence>
<feature type="domain" description="Zn(2)-C6 fungal-type" evidence="7">
    <location>
        <begin position="693"/>
        <end position="723"/>
    </location>
</feature>
<comment type="caution">
    <text evidence="9">The sequence shown here is derived from an EMBL/GenBank/DDBJ whole genome shotgun (WGS) entry which is preliminary data.</text>
</comment>
<dbReference type="CDD" id="cd00067">
    <property type="entry name" value="GAL4"/>
    <property type="match status" value="2"/>
</dbReference>
<feature type="compositionally biased region" description="Low complexity" evidence="6">
    <location>
        <begin position="788"/>
        <end position="800"/>
    </location>
</feature>
<feature type="compositionally biased region" description="Low complexity" evidence="6">
    <location>
        <begin position="767"/>
        <end position="778"/>
    </location>
</feature>
<dbReference type="GO" id="GO:0000981">
    <property type="term" value="F:DNA-binding transcription factor activity, RNA polymerase II-specific"/>
    <property type="evidence" value="ECO:0007669"/>
    <property type="project" value="InterPro"/>
</dbReference>
<dbReference type="SMART" id="SM00066">
    <property type="entry name" value="GAL4"/>
    <property type="match status" value="2"/>
</dbReference>
<reference evidence="10" key="1">
    <citation type="journal article" date="2012" name="Science">
        <title>The Paleozoic origin of enzymatic lignin decomposition reconstructed from 31 fungal genomes.</title>
        <authorList>
            <person name="Floudas D."/>
            <person name="Binder M."/>
            <person name="Riley R."/>
            <person name="Barry K."/>
            <person name="Blanchette R.A."/>
            <person name="Henrissat B."/>
            <person name="Martinez A.T."/>
            <person name="Otillar R."/>
            <person name="Spatafora J.W."/>
            <person name="Yadav J.S."/>
            <person name="Aerts A."/>
            <person name="Benoit I."/>
            <person name="Boyd A."/>
            <person name="Carlson A."/>
            <person name="Copeland A."/>
            <person name="Coutinho P.M."/>
            <person name="de Vries R.P."/>
            <person name="Ferreira P."/>
            <person name="Findley K."/>
            <person name="Foster B."/>
            <person name="Gaskell J."/>
            <person name="Glotzer D."/>
            <person name="Gorecki P."/>
            <person name="Heitman J."/>
            <person name="Hesse C."/>
            <person name="Hori C."/>
            <person name="Igarashi K."/>
            <person name="Jurgens J.A."/>
            <person name="Kallen N."/>
            <person name="Kersten P."/>
            <person name="Kohler A."/>
            <person name="Kuees U."/>
            <person name="Kumar T.K.A."/>
            <person name="Kuo A."/>
            <person name="LaButti K."/>
            <person name="Larrondo L.F."/>
            <person name="Lindquist E."/>
            <person name="Ling A."/>
            <person name="Lombard V."/>
            <person name="Lucas S."/>
            <person name="Lundell T."/>
            <person name="Martin R."/>
            <person name="McLaughlin D.J."/>
            <person name="Morgenstern I."/>
            <person name="Morin E."/>
            <person name="Murat C."/>
            <person name="Nagy L.G."/>
            <person name="Nolan M."/>
            <person name="Ohm R.A."/>
            <person name="Patyshakuliyeva A."/>
            <person name="Rokas A."/>
            <person name="Ruiz-Duenas F.J."/>
            <person name="Sabat G."/>
            <person name="Salamov A."/>
            <person name="Samejima M."/>
            <person name="Schmutz J."/>
            <person name="Slot J.C."/>
            <person name="St John F."/>
            <person name="Stenlid J."/>
            <person name="Sun H."/>
            <person name="Sun S."/>
            <person name="Syed K."/>
            <person name="Tsang A."/>
            <person name="Wiebenga A."/>
            <person name="Young D."/>
            <person name="Pisabarro A."/>
            <person name="Eastwood D.C."/>
            <person name="Martin F."/>
            <person name="Cullen D."/>
            <person name="Grigoriev I.V."/>
            <person name="Hibbett D.S."/>
        </authorList>
    </citation>
    <scope>NUCLEOTIDE SEQUENCE [LARGE SCALE GENOMIC DNA]</scope>
    <source>
        <strain evidence="10">RWD-64-598 SS2</strain>
    </source>
</reference>
<feature type="region of interest" description="Disordered" evidence="6">
    <location>
        <begin position="512"/>
        <end position="621"/>
    </location>
</feature>
<dbReference type="GO" id="GO:0005634">
    <property type="term" value="C:nucleus"/>
    <property type="evidence" value="ECO:0007669"/>
    <property type="project" value="TreeGrafter"/>
</dbReference>